<reference evidence="1" key="1">
    <citation type="journal article" date="2022" name="ISME J.">
        <title>Identification of active gaseous-alkane degraders at natural gas seeps.</title>
        <authorList>
            <person name="Farhan Ul Haque M."/>
            <person name="Hernandez M."/>
            <person name="Crombie A.T."/>
            <person name="Murrell J.C."/>
        </authorList>
    </citation>
    <scope>NUCLEOTIDE SEQUENCE</scope>
    <source>
        <strain evidence="1">PC2</strain>
    </source>
</reference>
<dbReference type="EMBL" id="JAIVFP010000002">
    <property type="protein sequence ID" value="MCI4684940.1"/>
    <property type="molecule type" value="Genomic_DNA"/>
</dbReference>
<comment type="caution">
    <text evidence="1">The sequence shown here is derived from an EMBL/GenBank/DDBJ whole genome shotgun (WGS) entry which is preliminary data.</text>
</comment>
<sequence>MSSDLWTWGGTYFGRREGEDLWTHSGHHVGRFHGDEVFGSDGRYLGEIKSGKLITQLSSQTRRGHSFAPYASRVGHVPYVGHIGTVMYSGYEDFPDPETFK</sequence>
<evidence type="ECO:0000313" key="1">
    <source>
        <dbReference type="EMBL" id="MCI4684940.1"/>
    </source>
</evidence>
<dbReference type="Proteomes" id="UP001139104">
    <property type="component" value="Unassembled WGS sequence"/>
</dbReference>
<gene>
    <name evidence="1" type="ORF">K2U94_19570</name>
</gene>
<name>A0ABS9ZB60_9HYPH</name>
<organism evidence="1 2">
    <name type="scientific">Candidatus Rhodoblastus alkanivorans</name>
    <dbReference type="NCBI Taxonomy" id="2954117"/>
    <lineage>
        <taxon>Bacteria</taxon>
        <taxon>Pseudomonadati</taxon>
        <taxon>Pseudomonadota</taxon>
        <taxon>Alphaproteobacteria</taxon>
        <taxon>Hyphomicrobiales</taxon>
        <taxon>Rhodoblastaceae</taxon>
        <taxon>Rhodoblastus</taxon>
    </lineage>
</organism>
<proteinExistence type="predicted"/>
<protein>
    <submittedName>
        <fullName evidence="1">Uncharacterized protein</fullName>
    </submittedName>
</protein>
<keyword evidence="2" id="KW-1185">Reference proteome</keyword>
<dbReference type="RefSeq" id="WP_243068971.1">
    <property type="nucleotide sequence ID" value="NZ_JAIVFK010000057.1"/>
</dbReference>
<evidence type="ECO:0000313" key="2">
    <source>
        <dbReference type="Proteomes" id="UP001139104"/>
    </source>
</evidence>
<accession>A0ABS9ZB60</accession>